<proteinExistence type="predicted"/>
<evidence type="ECO:0000313" key="1">
    <source>
        <dbReference type="EMBL" id="KYQ52861.1"/>
    </source>
</evidence>
<accession>A0A151WYT3</accession>
<keyword evidence="2" id="KW-1185">Reference proteome</keyword>
<gene>
    <name evidence="1" type="ORF">ALC60_08057</name>
</gene>
<protein>
    <submittedName>
        <fullName evidence="1">Uncharacterized protein</fullName>
    </submittedName>
</protein>
<sequence length="56" mass="6607">MTPCDFFLFDRVKKSLDNEIDEKDKVDEKNEKDKVKDLDKKKLEGIGYRTKADPKT</sequence>
<organism evidence="1 2">
    <name type="scientific">Mycetomoellerius zeteki</name>
    <dbReference type="NCBI Taxonomy" id="64791"/>
    <lineage>
        <taxon>Eukaryota</taxon>
        <taxon>Metazoa</taxon>
        <taxon>Ecdysozoa</taxon>
        <taxon>Arthropoda</taxon>
        <taxon>Hexapoda</taxon>
        <taxon>Insecta</taxon>
        <taxon>Pterygota</taxon>
        <taxon>Neoptera</taxon>
        <taxon>Endopterygota</taxon>
        <taxon>Hymenoptera</taxon>
        <taxon>Apocrita</taxon>
        <taxon>Aculeata</taxon>
        <taxon>Formicoidea</taxon>
        <taxon>Formicidae</taxon>
        <taxon>Myrmicinae</taxon>
        <taxon>Mycetomoellerius</taxon>
    </lineage>
</organism>
<name>A0A151WYT3_9HYME</name>
<dbReference type="Proteomes" id="UP000075809">
    <property type="component" value="Unassembled WGS sequence"/>
</dbReference>
<reference evidence="1 2" key="1">
    <citation type="submission" date="2015-09" db="EMBL/GenBank/DDBJ databases">
        <title>Trachymyrmex zeteki WGS genome.</title>
        <authorList>
            <person name="Nygaard S."/>
            <person name="Hu H."/>
            <person name="Boomsma J."/>
            <person name="Zhang G."/>
        </authorList>
    </citation>
    <scope>NUCLEOTIDE SEQUENCE [LARGE SCALE GENOMIC DNA]</scope>
    <source>
        <strain evidence="1">Tzet28-1</strain>
        <tissue evidence="1">Whole body</tissue>
    </source>
</reference>
<evidence type="ECO:0000313" key="2">
    <source>
        <dbReference type="Proteomes" id="UP000075809"/>
    </source>
</evidence>
<dbReference type="EMBL" id="KQ982651">
    <property type="protein sequence ID" value="KYQ52861.1"/>
    <property type="molecule type" value="Genomic_DNA"/>
</dbReference>
<dbReference type="AlphaFoldDB" id="A0A151WYT3"/>